<dbReference type="FunFam" id="3.30.70.360:FF:000003">
    <property type="entry name" value="Acetylornithine deacetylase"/>
    <property type="match status" value="1"/>
</dbReference>
<feature type="domain" description="Peptidase M20 dimerisation" evidence="8">
    <location>
        <begin position="178"/>
        <end position="287"/>
    </location>
</feature>
<dbReference type="Gene3D" id="3.30.70.360">
    <property type="match status" value="1"/>
</dbReference>
<dbReference type="HAMAP" id="MF_01108">
    <property type="entry name" value="ArgE"/>
    <property type="match status" value="1"/>
</dbReference>
<dbReference type="NCBIfam" id="TIGR01892">
    <property type="entry name" value="AcOrn-deacetyl"/>
    <property type="match status" value="1"/>
</dbReference>
<reference evidence="9" key="1">
    <citation type="submission" date="2018-06" db="EMBL/GenBank/DDBJ databases">
        <authorList>
            <person name="Zhirakovskaya E."/>
        </authorList>
    </citation>
    <scope>NUCLEOTIDE SEQUENCE</scope>
</reference>
<keyword evidence="3" id="KW-0055">Arginine biosynthesis</keyword>
<evidence type="ECO:0000256" key="3">
    <source>
        <dbReference type="ARBA" id="ARBA00022571"/>
    </source>
</evidence>
<keyword evidence="7" id="KW-0862">Zinc</keyword>
<evidence type="ECO:0000313" key="9">
    <source>
        <dbReference type="EMBL" id="VAW95668.1"/>
    </source>
</evidence>
<dbReference type="AlphaFoldDB" id="A0A3B0ZQB7"/>
<dbReference type="InterPro" id="IPR010169">
    <property type="entry name" value="AcOrn-deacetyl"/>
</dbReference>
<keyword evidence="5" id="KW-0479">Metal-binding</keyword>
<dbReference type="EMBL" id="UOFR01000034">
    <property type="protein sequence ID" value="VAW95668.1"/>
    <property type="molecule type" value="Genomic_DNA"/>
</dbReference>
<protein>
    <submittedName>
        <fullName evidence="9">Acetylornithine deacetylase</fullName>
        <ecNumber evidence="9">3.5.1.16</ecNumber>
    </submittedName>
</protein>
<evidence type="ECO:0000256" key="5">
    <source>
        <dbReference type="ARBA" id="ARBA00022723"/>
    </source>
</evidence>
<dbReference type="SUPFAM" id="SSF53187">
    <property type="entry name" value="Zn-dependent exopeptidases"/>
    <property type="match status" value="1"/>
</dbReference>
<comment type="subcellular location">
    <subcellularLocation>
        <location evidence="1">Cytoplasm</location>
    </subcellularLocation>
</comment>
<keyword evidence="2" id="KW-0963">Cytoplasm</keyword>
<dbReference type="Gene3D" id="3.40.630.10">
    <property type="entry name" value="Zn peptidases"/>
    <property type="match status" value="1"/>
</dbReference>
<dbReference type="InterPro" id="IPR050072">
    <property type="entry name" value="Peptidase_M20A"/>
</dbReference>
<dbReference type="PANTHER" id="PTHR43808">
    <property type="entry name" value="ACETYLORNITHINE DEACETYLASE"/>
    <property type="match status" value="1"/>
</dbReference>
<evidence type="ECO:0000256" key="1">
    <source>
        <dbReference type="ARBA" id="ARBA00004496"/>
    </source>
</evidence>
<dbReference type="EC" id="3.5.1.16" evidence="9"/>
<dbReference type="NCBIfam" id="NF003474">
    <property type="entry name" value="PRK05111.1"/>
    <property type="match status" value="1"/>
</dbReference>
<dbReference type="Pfam" id="PF01546">
    <property type="entry name" value="Peptidase_M20"/>
    <property type="match status" value="1"/>
</dbReference>
<name>A0A3B0ZQB7_9ZZZZ</name>
<dbReference type="InterPro" id="IPR011650">
    <property type="entry name" value="Peptidase_M20_dimer"/>
</dbReference>
<dbReference type="GO" id="GO:0046872">
    <property type="term" value="F:metal ion binding"/>
    <property type="evidence" value="ECO:0007669"/>
    <property type="project" value="UniProtKB-KW"/>
</dbReference>
<evidence type="ECO:0000256" key="4">
    <source>
        <dbReference type="ARBA" id="ARBA00022605"/>
    </source>
</evidence>
<proteinExistence type="inferred from homology"/>
<dbReference type="CDD" id="cd03894">
    <property type="entry name" value="M20_ArgE"/>
    <property type="match status" value="1"/>
</dbReference>
<dbReference type="Pfam" id="PF07687">
    <property type="entry name" value="M20_dimer"/>
    <property type="match status" value="1"/>
</dbReference>
<sequence>MKHSSPELLECLSQLIAIPSVSSVQEQYDQSNRPVIDLLAGWLADLGFSIEIMPLPNQPDKANLIATLGSGPGGLILSGHTDTVPFNEQYWASDPFALTERDNKLYGLGSADMKSFLGLAIEAVKQHDADKLKAPVILLATADEESSMDGAVALVEADRPKAKYAIIGEPTGLIPIRAHKGIIMEAIHLTGRSGHSSNPAYGNNAMDGMHLVLDEIKQWRAELQKKYNDPSFAVPYPTLNLGHIHGGDNPNRICGDCELHIDLRPLPGMSTDELRDTLDHRLQARLADTGLGYERKSLIRGTEPMHTAAEAELVKTAEALTGHHAESVAYCTEAPYLNSMGTQTIVMGPGHIEQAHQPDEYLPMEQIQPTIDLLAKMIGKYCIY</sequence>
<dbReference type="SUPFAM" id="SSF55031">
    <property type="entry name" value="Bacterial exopeptidase dimerisation domain"/>
    <property type="match status" value="1"/>
</dbReference>
<keyword evidence="6 9" id="KW-0378">Hydrolase</keyword>
<dbReference type="GO" id="GO:0008777">
    <property type="term" value="F:acetylornithine deacetylase activity"/>
    <property type="evidence" value="ECO:0007669"/>
    <property type="project" value="UniProtKB-EC"/>
</dbReference>
<dbReference type="GO" id="GO:0005737">
    <property type="term" value="C:cytoplasm"/>
    <property type="evidence" value="ECO:0007669"/>
    <property type="project" value="UniProtKB-SubCell"/>
</dbReference>
<gene>
    <name evidence="9" type="ORF">MNBD_GAMMA21-1513</name>
</gene>
<dbReference type="GO" id="GO:0006526">
    <property type="term" value="P:L-arginine biosynthetic process"/>
    <property type="evidence" value="ECO:0007669"/>
    <property type="project" value="UniProtKB-KW"/>
</dbReference>
<organism evidence="9">
    <name type="scientific">hydrothermal vent metagenome</name>
    <dbReference type="NCBI Taxonomy" id="652676"/>
    <lineage>
        <taxon>unclassified sequences</taxon>
        <taxon>metagenomes</taxon>
        <taxon>ecological metagenomes</taxon>
    </lineage>
</organism>
<dbReference type="InterPro" id="IPR002933">
    <property type="entry name" value="Peptidase_M20"/>
</dbReference>
<evidence type="ECO:0000256" key="6">
    <source>
        <dbReference type="ARBA" id="ARBA00022801"/>
    </source>
</evidence>
<dbReference type="InterPro" id="IPR036264">
    <property type="entry name" value="Bact_exopeptidase_dim_dom"/>
</dbReference>
<accession>A0A3B0ZQB7</accession>
<dbReference type="PANTHER" id="PTHR43808:SF1">
    <property type="entry name" value="ACETYLORNITHINE DEACETYLASE"/>
    <property type="match status" value="1"/>
</dbReference>
<evidence type="ECO:0000256" key="2">
    <source>
        <dbReference type="ARBA" id="ARBA00022490"/>
    </source>
</evidence>
<evidence type="ECO:0000256" key="7">
    <source>
        <dbReference type="ARBA" id="ARBA00022833"/>
    </source>
</evidence>
<keyword evidence="4" id="KW-0028">Amino-acid biosynthesis</keyword>
<evidence type="ECO:0000259" key="8">
    <source>
        <dbReference type="Pfam" id="PF07687"/>
    </source>
</evidence>